<accession>A0ABQ8FVY3</accession>
<proteinExistence type="predicted"/>
<dbReference type="Proteomes" id="UP000774617">
    <property type="component" value="Unassembled WGS sequence"/>
</dbReference>
<gene>
    <name evidence="2" type="ORF">B0J12DRAFT_704302</name>
</gene>
<evidence type="ECO:0000256" key="1">
    <source>
        <dbReference type="SAM" id="MobiDB-lite"/>
    </source>
</evidence>
<feature type="region of interest" description="Disordered" evidence="1">
    <location>
        <begin position="71"/>
        <end position="107"/>
    </location>
</feature>
<sequence>MAEAVVLMETPSMSGSICGWTTAPSRPDLLHLLSDVSSHHAMGAEAGESLRNNSPCSLFDLPIHTSRILTPHQHRRRHCPPSSPSAAPLAAPCTPHPRTASAPAASGTASPFPLLVSLLLREMMITYTYSSCHAFSGPGGGGSRSWLVRAKHAANYSPLFLALPVDTDDDDDDDAGGCKINAPRTTEGFSEVLLALKGEGAAAAVRGLRRGPFGRGSFVRGAEDG</sequence>
<organism evidence="2 3">
    <name type="scientific">Macrophomina phaseolina</name>
    <dbReference type="NCBI Taxonomy" id="35725"/>
    <lineage>
        <taxon>Eukaryota</taxon>
        <taxon>Fungi</taxon>
        <taxon>Dikarya</taxon>
        <taxon>Ascomycota</taxon>
        <taxon>Pezizomycotina</taxon>
        <taxon>Dothideomycetes</taxon>
        <taxon>Dothideomycetes incertae sedis</taxon>
        <taxon>Botryosphaeriales</taxon>
        <taxon>Botryosphaeriaceae</taxon>
        <taxon>Macrophomina</taxon>
    </lineage>
</organism>
<protein>
    <submittedName>
        <fullName evidence="2">Uncharacterized protein</fullName>
    </submittedName>
</protein>
<comment type="caution">
    <text evidence="2">The sequence shown here is derived from an EMBL/GenBank/DDBJ whole genome shotgun (WGS) entry which is preliminary data.</text>
</comment>
<keyword evidence="3" id="KW-1185">Reference proteome</keyword>
<reference evidence="2 3" key="1">
    <citation type="journal article" date="2021" name="Nat. Commun.">
        <title>Genetic determinants of endophytism in the Arabidopsis root mycobiome.</title>
        <authorList>
            <person name="Mesny F."/>
            <person name="Miyauchi S."/>
            <person name="Thiergart T."/>
            <person name="Pickel B."/>
            <person name="Atanasova L."/>
            <person name="Karlsson M."/>
            <person name="Huettel B."/>
            <person name="Barry K.W."/>
            <person name="Haridas S."/>
            <person name="Chen C."/>
            <person name="Bauer D."/>
            <person name="Andreopoulos W."/>
            <person name="Pangilinan J."/>
            <person name="LaButti K."/>
            <person name="Riley R."/>
            <person name="Lipzen A."/>
            <person name="Clum A."/>
            <person name="Drula E."/>
            <person name="Henrissat B."/>
            <person name="Kohler A."/>
            <person name="Grigoriev I.V."/>
            <person name="Martin F.M."/>
            <person name="Hacquard S."/>
        </authorList>
    </citation>
    <scope>NUCLEOTIDE SEQUENCE [LARGE SCALE GENOMIC DNA]</scope>
    <source>
        <strain evidence="2 3">MPI-SDFR-AT-0080</strain>
    </source>
</reference>
<evidence type="ECO:0000313" key="3">
    <source>
        <dbReference type="Proteomes" id="UP000774617"/>
    </source>
</evidence>
<dbReference type="EMBL" id="JAGTJR010000045">
    <property type="protein sequence ID" value="KAH7030214.1"/>
    <property type="molecule type" value="Genomic_DNA"/>
</dbReference>
<evidence type="ECO:0000313" key="2">
    <source>
        <dbReference type="EMBL" id="KAH7030214.1"/>
    </source>
</evidence>
<name>A0ABQ8FVY3_9PEZI</name>